<reference evidence="1" key="1">
    <citation type="submission" date="2018-11" db="EMBL/GenBank/DDBJ databases">
        <title>The sequence and de novo assembly of Larimichthys crocea genome using PacBio and Hi-C technologies.</title>
        <authorList>
            <person name="Xu P."/>
            <person name="Chen B."/>
            <person name="Zhou Z."/>
            <person name="Ke Q."/>
            <person name="Wu Y."/>
            <person name="Bai H."/>
            <person name="Pu F."/>
        </authorList>
    </citation>
    <scope>NUCLEOTIDE SEQUENCE</scope>
    <source>
        <tissue evidence="1">Muscle</tissue>
    </source>
</reference>
<name>A0ACD3RME9_LARCR</name>
<sequence>MSAQEEPANIGKVLSFLREWDRGDRTVRSRMLNTFLAQNTGRTFYELELEFAQVASLFLARLTTWMRLTYMFGTSLGLQLKAIGIFLSASSHDQYLMEFLEDGGVLTLLEIVNHSQCKEEEKAEALRLLLTVANAGRKYKEIICESHGVKVIAECLAKSNTDETQETAWAVLESLIHGNPKYQNQIYKSLIALMMCTSPKAQQLVLHTLHTVQSKMKTAHHSIVEPLLNMLRSLHLVVQDEAINLILDLKCYDVRPMLLKGLVALLRPAKEEVQQHQNMEESEIIETTGSLPVFVQQAAAAKTIRLLAEDSQEVCRELVSLGVIQHLLHAMGNREHYDAQIQASLALEHFVHSYPVIEEHVQRVIGSTLFAAFMHNADTLYIHIDETQAEILLTNKLNITEEEREREREISQYMWCLFVSRFRSTLQKNKKTGLEMVETAKAKRKRSKTAVKEEETTNASSPSTYHTFHDAADVALLRSQLLSWYDKEQRELPWRTLAVTESDLNIRTYAVWVSEIMLQQTQVATVISYYNKWIKRWPTVQDLAAATLEEVNQMWAGLGYYSRGKRLHEGAQKVVSELNGQMPRTVDSLLKQLPGVGRYTAAAIGSIALGQVTGAVDGNLIRVLCRLRAIGADSTSPAVTEALWSLANILVDPERPGDFNQAMMELGARVCTPKAPLCSQCPVQSHCHSYRKVHVKQEKNSRKLLGKLDRKPLSLPDIEDCMNSGTCPLCPSEPWDDELGVQNFPRKPCEEASSSGANPDLCGDQTWRGGKRMSLLAGLWEFPSLLQEEKTSDVKQKQALCSEISRISGTRLTDSLLQYVGEVVHIFSHIHQTYVVHSVRLKDGDTQTQSENAQWLNRSALQEAAVSTGVKKIVKLCDSVVSQKQQTSKMASMWQSVLSAHQRIVENGDKRTDPWLLVYSPVPVSIIFLVYLCVVWAGPRLMKDRKPVDLKVVLIVYNFAMVGLSAYMFYEFLVTSWLSDYSYRCQPVDYSTSPLAMRMAKVCWWFFFSKVIELSDTFFFILRKKNNQLTFLHVYHHGTMIFNWWAGVKYVAGGQSFFIGLLNTFVHVVMYLYYGLAAIGPHMQKYLWWKRHLTSLQLVQFLMFLVYTGRNLLTECDFPKSMNLLVFCYCITLVILFGNFYYQSYVNKKKQK</sequence>
<evidence type="ECO:0000313" key="2">
    <source>
        <dbReference type="Proteomes" id="UP000793456"/>
    </source>
</evidence>
<accession>A0ACD3RME9</accession>
<keyword evidence="2" id="KW-1185">Reference proteome</keyword>
<comment type="caution">
    <text evidence="1">The sequence shown here is derived from an EMBL/GenBank/DDBJ whole genome shotgun (WGS) entry which is preliminary data.</text>
</comment>
<protein>
    <submittedName>
        <fullName evidence="1">Uncharacterized protein</fullName>
    </submittedName>
</protein>
<gene>
    <name evidence="1" type="ORF">E3U43_007033</name>
</gene>
<proteinExistence type="predicted"/>
<dbReference type="EMBL" id="CM011677">
    <property type="protein sequence ID" value="TMS20540.1"/>
    <property type="molecule type" value="Genomic_DNA"/>
</dbReference>
<organism evidence="1 2">
    <name type="scientific">Larimichthys crocea</name>
    <name type="common">Large yellow croaker</name>
    <name type="synonym">Pseudosciaena crocea</name>
    <dbReference type="NCBI Taxonomy" id="215358"/>
    <lineage>
        <taxon>Eukaryota</taxon>
        <taxon>Metazoa</taxon>
        <taxon>Chordata</taxon>
        <taxon>Craniata</taxon>
        <taxon>Vertebrata</taxon>
        <taxon>Euteleostomi</taxon>
        <taxon>Actinopterygii</taxon>
        <taxon>Neopterygii</taxon>
        <taxon>Teleostei</taxon>
        <taxon>Neoteleostei</taxon>
        <taxon>Acanthomorphata</taxon>
        <taxon>Eupercaria</taxon>
        <taxon>Sciaenidae</taxon>
        <taxon>Larimichthys</taxon>
    </lineage>
</organism>
<evidence type="ECO:0000313" key="1">
    <source>
        <dbReference type="EMBL" id="TMS20540.1"/>
    </source>
</evidence>
<dbReference type="Proteomes" id="UP000793456">
    <property type="component" value="Chromosome IV"/>
</dbReference>